<evidence type="ECO:0000256" key="6">
    <source>
        <dbReference type="ARBA" id="ARBA00023288"/>
    </source>
</evidence>
<evidence type="ECO:0000256" key="4">
    <source>
        <dbReference type="ARBA" id="ARBA00023139"/>
    </source>
</evidence>
<keyword evidence="5 8" id="KW-0998">Cell outer membrane</keyword>
<comment type="similarity">
    <text evidence="8">Belongs to the Pal lipoprotein family.</text>
</comment>
<keyword evidence="7 8" id="KW-0131">Cell cycle</keyword>
<dbReference type="HAMAP" id="MF_02204">
    <property type="entry name" value="Pal"/>
    <property type="match status" value="1"/>
</dbReference>
<keyword evidence="1 8" id="KW-0132">Cell division</keyword>
<comment type="caution">
    <text evidence="11">The sequence shown here is derived from an EMBL/GenBank/DDBJ whole genome shotgun (WGS) entry which is preliminary data.</text>
</comment>
<evidence type="ECO:0000256" key="5">
    <source>
        <dbReference type="ARBA" id="ARBA00023237"/>
    </source>
</evidence>
<dbReference type="NCBIfam" id="TIGR02802">
    <property type="entry name" value="Pal_lipo"/>
    <property type="match status" value="1"/>
</dbReference>
<dbReference type="InterPro" id="IPR036737">
    <property type="entry name" value="OmpA-like_sf"/>
</dbReference>
<dbReference type="Gene3D" id="3.30.1330.60">
    <property type="entry name" value="OmpA-like domain"/>
    <property type="match status" value="1"/>
</dbReference>
<proteinExistence type="inferred from homology"/>
<protein>
    <recommendedName>
        <fullName evidence="8">Peptidoglycan-associated lipoprotein</fullName>
        <shortName evidence="8">PAL</shortName>
    </recommendedName>
</protein>
<comment type="subcellular location">
    <subcellularLocation>
        <location evidence="8">Cell outer membrane</location>
        <topology evidence="8">Lipid-anchor</topology>
    </subcellularLocation>
</comment>
<evidence type="ECO:0000256" key="1">
    <source>
        <dbReference type="ARBA" id="ARBA00022618"/>
    </source>
</evidence>
<evidence type="ECO:0000256" key="8">
    <source>
        <dbReference type="HAMAP-Rule" id="MF_02204"/>
    </source>
</evidence>
<dbReference type="Pfam" id="PF00691">
    <property type="entry name" value="OmpA"/>
    <property type="match status" value="1"/>
</dbReference>
<dbReference type="PROSITE" id="PS51257">
    <property type="entry name" value="PROKAR_LIPOPROTEIN"/>
    <property type="match status" value="1"/>
</dbReference>
<dbReference type="InterPro" id="IPR050330">
    <property type="entry name" value="Bact_OuterMem_StrucFunc"/>
</dbReference>
<dbReference type="InterPro" id="IPR006664">
    <property type="entry name" value="OMP_bac"/>
</dbReference>
<accession>A0ABU7UVV6</accession>
<reference evidence="11 12" key="1">
    <citation type="submission" date="2024-01" db="EMBL/GenBank/DDBJ databases">
        <title>Novel species of the genus Luteimonas isolated from rivers.</title>
        <authorList>
            <person name="Lu H."/>
        </authorList>
    </citation>
    <scope>NUCLEOTIDE SEQUENCE [LARGE SCALE GENOMIC DNA]</scope>
    <source>
        <strain evidence="11 12">FXH3W</strain>
    </source>
</reference>
<dbReference type="PROSITE" id="PS51123">
    <property type="entry name" value="OMPA_2"/>
    <property type="match status" value="1"/>
</dbReference>
<evidence type="ECO:0000313" key="11">
    <source>
        <dbReference type="EMBL" id="MEF2154722.1"/>
    </source>
</evidence>
<dbReference type="SUPFAM" id="SSF103088">
    <property type="entry name" value="OmpA-like"/>
    <property type="match status" value="1"/>
</dbReference>
<feature type="domain" description="OmpA-like" evidence="10">
    <location>
        <begin position="60"/>
        <end position="176"/>
    </location>
</feature>
<evidence type="ECO:0000313" key="12">
    <source>
        <dbReference type="Proteomes" id="UP001356170"/>
    </source>
</evidence>
<evidence type="ECO:0000256" key="3">
    <source>
        <dbReference type="ARBA" id="ARBA00023136"/>
    </source>
</evidence>
<dbReference type="PANTHER" id="PTHR30329">
    <property type="entry name" value="STATOR ELEMENT OF FLAGELLAR MOTOR COMPLEX"/>
    <property type="match status" value="1"/>
</dbReference>
<keyword evidence="3 8" id="KW-0472">Membrane</keyword>
<gene>
    <name evidence="8 11" type="primary">pal</name>
    <name evidence="11" type="ORF">V3390_00485</name>
</gene>
<feature type="region of interest" description="Disordered" evidence="9">
    <location>
        <begin position="25"/>
        <end position="47"/>
    </location>
</feature>
<dbReference type="RefSeq" id="WP_331702888.1">
    <property type="nucleotide sequence ID" value="NZ_JAZHBO010000001.1"/>
</dbReference>
<dbReference type="InterPro" id="IPR014169">
    <property type="entry name" value="Pal_lipo_C"/>
</dbReference>
<keyword evidence="2 8" id="KW-0732">Signal</keyword>
<dbReference type="InterPro" id="IPR006665">
    <property type="entry name" value="OmpA-like"/>
</dbReference>
<keyword evidence="12" id="KW-1185">Reference proteome</keyword>
<dbReference type="EMBL" id="JAZHBO010000001">
    <property type="protein sequence ID" value="MEF2154722.1"/>
    <property type="molecule type" value="Genomic_DNA"/>
</dbReference>
<evidence type="ECO:0000256" key="9">
    <source>
        <dbReference type="SAM" id="MobiDB-lite"/>
    </source>
</evidence>
<comment type="function">
    <text evidence="8">Part of the Tol-Pal system, which plays a role in outer membrane invagination during cell division and is important for maintaining outer membrane integrity.</text>
</comment>
<dbReference type="Proteomes" id="UP001356170">
    <property type="component" value="Unassembled WGS sequence"/>
</dbReference>
<comment type="subunit">
    <text evidence="8">The Tol-Pal system is composed of five core proteins: the inner membrane proteins TolA, TolQ and TolR, the periplasmic protein TolB and the outer membrane protein Pal. They form a network linking the inner and outer membranes and the peptidoglycan layer.</text>
</comment>
<keyword evidence="6 8" id="KW-0449">Lipoprotein</keyword>
<dbReference type="PANTHER" id="PTHR30329:SF21">
    <property type="entry name" value="LIPOPROTEIN YIAD-RELATED"/>
    <property type="match status" value="1"/>
</dbReference>
<evidence type="ECO:0000256" key="7">
    <source>
        <dbReference type="ARBA" id="ARBA00023306"/>
    </source>
</evidence>
<keyword evidence="4 8" id="KW-0564">Palmitate</keyword>
<name>A0ABU7UVV6_9GAMM</name>
<sequence length="176" mass="19070">MKTTIRILGAALLCTAAIGCSKKEVKEEAPPVDTSTSTTTGNGINDGASTVPGAYTAADLERDSCLRQRVIYFDLDSDRVRTDYNAVVNCHAKYLRDVPSAALTLEGHTDERGSREYNLGLGERRAGSVQSVLTSQGANQSQLTLTSYGEERPTCEEASESCWGQNRRVELKYGGR</sequence>
<evidence type="ECO:0000259" key="10">
    <source>
        <dbReference type="PROSITE" id="PS51123"/>
    </source>
</evidence>
<dbReference type="CDD" id="cd07185">
    <property type="entry name" value="OmpA_C-like"/>
    <property type="match status" value="1"/>
</dbReference>
<evidence type="ECO:0000256" key="2">
    <source>
        <dbReference type="ARBA" id="ARBA00022729"/>
    </source>
</evidence>
<dbReference type="InterPro" id="IPR039001">
    <property type="entry name" value="Pal"/>
</dbReference>
<organism evidence="11 12">
    <name type="scientific">Aquilutibacter rugosus</name>
    <dbReference type="NCBI Taxonomy" id="3115820"/>
    <lineage>
        <taxon>Bacteria</taxon>
        <taxon>Pseudomonadati</taxon>
        <taxon>Pseudomonadota</taxon>
        <taxon>Gammaproteobacteria</taxon>
        <taxon>Lysobacterales</taxon>
        <taxon>Lysobacteraceae</taxon>
        <taxon>Aquilutibacter</taxon>
    </lineage>
</organism>
<dbReference type="PRINTS" id="PR01021">
    <property type="entry name" value="OMPADOMAIN"/>
</dbReference>